<sequence length="238" mass="26057">MLRIGQIEPTATADGRYTDGNVAGGIKATRLRAGAFTAVQEEICSVIEKAGLKLDKARYDQLHDAIARMIEGAVPKKAGDVGAYSKDESDQRFQPKGDYAAADHAYSKGESDQRFQPKGDYQPAGSYEPAGHSYSRDESDQRYLSRNTSIPPAFNPAGYATQQWVDGSYPRRNEAVVELRIIKGPSLTKDMNEDGGVSVSLDSGAVLLTFAANNSVITLQYGYIQYRVAGTWFTVRWN</sequence>
<dbReference type="RefSeq" id="WP_201896499.1">
    <property type="nucleotide sequence ID" value="NZ_CP068148.1"/>
</dbReference>
<accession>A0ABX7DCR9</accession>
<dbReference type="EMBL" id="CP068148">
    <property type="protein sequence ID" value="QQU57930.1"/>
    <property type="molecule type" value="Genomic_DNA"/>
</dbReference>
<name>A0ABX7DCR9_SERLI</name>
<evidence type="ECO:0000313" key="2">
    <source>
        <dbReference type="EMBL" id="QQU57930.1"/>
    </source>
</evidence>
<keyword evidence="3" id="KW-1185">Reference proteome</keyword>
<organism evidence="2 3">
    <name type="scientific">Serratia liquefaciens</name>
    <dbReference type="NCBI Taxonomy" id="614"/>
    <lineage>
        <taxon>Bacteria</taxon>
        <taxon>Pseudomonadati</taxon>
        <taxon>Pseudomonadota</taxon>
        <taxon>Gammaproteobacteria</taxon>
        <taxon>Enterobacterales</taxon>
        <taxon>Yersiniaceae</taxon>
        <taxon>Serratia</taxon>
    </lineage>
</organism>
<proteinExistence type="predicted"/>
<protein>
    <recommendedName>
        <fullName evidence="4">Phage tail fibre repeat</fullName>
    </recommendedName>
</protein>
<evidence type="ECO:0000256" key="1">
    <source>
        <dbReference type="SAM" id="MobiDB-lite"/>
    </source>
</evidence>
<feature type="compositionally biased region" description="Basic and acidic residues" evidence="1">
    <location>
        <begin position="105"/>
        <end position="117"/>
    </location>
</feature>
<feature type="compositionally biased region" description="Basic and acidic residues" evidence="1">
    <location>
        <begin position="134"/>
        <end position="143"/>
    </location>
</feature>
<feature type="region of interest" description="Disordered" evidence="1">
    <location>
        <begin position="104"/>
        <end position="150"/>
    </location>
</feature>
<evidence type="ECO:0000313" key="3">
    <source>
        <dbReference type="Proteomes" id="UP000595237"/>
    </source>
</evidence>
<evidence type="ECO:0008006" key="4">
    <source>
        <dbReference type="Google" id="ProtNLM"/>
    </source>
</evidence>
<gene>
    <name evidence="2" type="ORF">I6I38_15230</name>
</gene>
<reference evidence="2 3" key="1">
    <citation type="submission" date="2021-01" db="EMBL/GenBank/DDBJ databases">
        <title>FDA dAtabase for Regulatory Grade micrObial Sequences (FDA-ARGOS): Supporting development and validation of Infectious Disease Dx tests.</title>
        <authorList>
            <person name="Blissenbach B."/>
            <person name="Krut O."/>
            <person name="Tallon L."/>
            <person name="Sadzewicz L."/>
            <person name="Zhao X."/>
            <person name="Boylan J."/>
            <person name="Ott S."/>
            <person name="Bowen H."/>
            <person name="Vavikolanu K."/>
            <person name="Mehta A."/>
            <person name="Aluvathingal J."/>
            <person name="Nadendla S."/>
            <person name="Yan Y."/>
            <person name="Sichtig H."/>
        </authorList>
    </citation>
    <scope>NUCLEOTIDE SEQUENCE [LARGE SCALE GENOMIC DNA]</scope>
    <source>
        <strain evidence="2 3">FDAARGOS_1081</strain>
    </source>
</reference>
<dbReference type="Proteomes" id="UP000595237">
    <property type="component" value="Chromosome"/>
</dbReference>